<name>A0A0H4ITU6_9CAUD</name>
<dbReference type="EMBL" id="KR560069">
    <property type="protein sequence ID" value="AKO61739.1"/>
    <property type="molecule type" value="Genomic_DNA"/>
</dbReference>
<dbReference type="Proteomes" id="UP000224291">
    <property type="component" value="Segment"/>
</dbReference>
<organism evidence="1 2">
    <name type="scientific">Stenotrophomonas phage IME-SM1</name>
    <dbReference type="NCBI Taxonomy" id="1654717"/>
    <lineage>
        <taxon>Viruses</taxon>
        <taxon>Duplodnaviria</taxon>
        <taxon>Heunggongvirae</taxon>
        <taxon>Uroviricota</taxon>
        <taxon>Caudoviricetes</taxon>
        <taxon>Menderavirus</taxon>
        <taxon>Menderavirus IMESM1</taxon>
    </lineage>
</organism>
<protein>
    <submittedName>
        <fullName evidence="1">Uncharacterized protein</fullName>
    </submittedName>
</protein>
<keyword evidence="2" id="KW-1185">Reference proteome</keyword>
<proteinExistence type="predicted"/>
<accession>A0A0H4ITU6</accession>
<reference evidence="1 2" key="1">
    <citation type="submission" date="2015-05" db="EMBL/GenBank/DDBJ databases">
        <authorList>
            <person name="Liu X."/>
            <person name="Tong Y."/>
            <person name="Huang Y."/>
            <person name="Fan H."/>
            <person name="An X."/>
            <person name="Mi Z."/>
            <person name="Zhang Z."/>
        </authorList>
    </citation>
    <scope>NUCLEOTIDE SEQUENCE [LARGE SCALE GENOMIC DNA]</scope>
</reference>
<evidence type="ECO:0000313" key="2">
    <source>
        <dbReference type="Proteomes" id="UP000224291"/>
    </source>
</evidence>
<sequence length="54" mass="6157">MKKFNVVISWGKNEKDSVSYDFDAENGGDAMYRAVEDARFISKKAKVVELKEVL</sequence>
<dbReference type="RefSeq" id="YP_010077932.1">
    <property type="nucleotide sequence ID" value="NC_054952.1"/>
</dbReference>
<dbReference type="GeneID" id="65066839"/>
<evidence type="ECO:0000313" key="1">
    <source>
        <dbReference type="EMBL" id="AKO61739.1"/>
    </source>
</evidence>
<dbReference type="KEGG" id="vg:65066839"/>